<dbReference type="AlphaFoldDB" id="A0A3P7Y1A4"/>
<reference evidence="1" key="1">
    <citation type="submission" date="2018-11" db="EMBL/GenBank/DDBJ databases">
        <authorList>
            <consortium name="Pathogen Informatics"/>
        </authorList>
    </citation>
    <scope>NUCLEOTIDE SEQUENCE [LARGE SCALE GENOMIC DNA]</scope>
</reference>
<accession>A0A3P7Y1A4</accession>
<protein>
    <submittedName>
        <fullName evidence="1">Uncharacterized protein</fullName>
    </submittedName>
</protein>
<dbReference type="EMBL" id="UZAH01009346">
    <property type="protein sequence ID" value="VDO35508.1"/>
    <property type="molecule type" value="Genomic_DNA"/>
</dbReference>
<name>A0A3P7Y1A4_HELPZ</name>
<dbReference type="OrthoDB" id="5861637at2759"/>
<proteinExistence type="predicted"/>
<evidence type="ECO:0000313" key="1">
    <source>
        <dbReference type="EMBL" id="VDO35508.1"/>
    </source>
</evidence>
<gene>
    <name evidence="1" type="ORF">HPBE_LOCUS3475</name>
</gene>
<sequence length="84" mass="9903">MKKRTYPAFIKLTTDKVAARKEFRWLSIKYSSREKCSLFRLNEAGQLLQGRPRGVHRHVLRRGELSRVFEFVHDALGHCCADVW</sequence>
<organism evidence="1">
    <name type="scientific">Heligmosomoides polygyrus</name>
    <name type="common">Parasitic roundworm</name>
    <dbReference type="NCBI Taxonomy" id="6339"/>
    <lineage>
        <taxon>Eukaryota</taxon>
        <taxon>Metazoa</taxon>
        <taxon>Ecdysozoa</taxon>
        <taxon>Nematoda</taxon>
        <taxon>Chromadorea</taxon>
        <taxon>Rhabditida</taxon>
        <taxon>Rhabditina</taxon>
        <taxon>Rhabditomorpha</taxon>
        <taxon>Strongyloidea</taxon>
        <taxon>Heligmosomidae</taxon>
        <taxon>Heligmosomoides</taxon>
    </lineage>
</organism>